<evidence type="ECO:0000259" key="3">
    <source>
        <dbReference type="PROSITE" id="PS50048"/>
    </source>
</evidence>
<dbReference type="SMART" id="SM00066">
    <property type="entry name" value="GAL4"/>
    <property type="match status" value="1"/>
</dbReference>
<accession>A0A1B8GEW4</accession>
<dbReference type="PANTHER" id="PTHR37534">
    <property type="entry name" value="TRANSCRIPTIONAL ACTIVATOR PROTEIN UGA3"/>
    <property type="match status" value="1"/>
</dbReference>
<feature type="domain" description="Zn(2)-C6 fungal-type" evidence="3">
    <location>
        <begin position="20"/>
        <end position="50"/>
    </location>
</feature>
<evidence type="ECO:0000256" key="1">
    <source>
        <dbReference type="ARBA" id="ARBA00004123"/>
    </source>
</evidence>
<dbReference type="InterPro" id="IPR001138">
    <property type="entry name" value="Zn2Cys6_DnaBD"/>
</dbReference>
<dbReference type="InterPro" id="IPR021858">
    <property type="entry name" value="Fun_TF"/>
</dbReference>
<dbReference type="InterPro" id="IPR036864">
    <property type="entry name" value="Zn2-C6_fun-type_DNA-bd_sf"/>
</dbReference>
<dbReference type="Pfam" id="PF11951">
    <property type="entry name" value="Fungal_trans_2"/>
    <property type="match status" value="1"/>
</dbReference>
<protein>
    <recommendedName>
        <fullName evidence="3">Zn(2)-C6 fungal-type domain-containing protein</fullName>
    </recommendedName>
</protein>
<dbReference type="Gene3D" id="4.10.240.10">
    <property type="entry name" value="Zn(2)-C6 fungal-type DNA-binding domain"/>
    <property type="match status" value="1"/>
</dbReference>
<evidence type="ECO:0000256" key="2">
    <source>
        <dbReference type="ARBA" id="ARBA00023242"/>
    </source>
</evidence>
<dbReference type="PANTHER" id="PTHR37534:SF46">
    <property type="entry name" value="ZN(II)2CYS6 TRANSCRIPTION FACTOR (EUROFUNG)"/>
    <property type="match status" value="1"/>
</dbReference>
<dbReference type="GeneID" id="28841116"/>
<organism evidence="4 5">
    <name type="scientific">Pseudogymnoascus verrucosus</name>
    <dbReference type="NCBI Taxonomy" id="342668"/>
    <lineage>
        <taxon>Eukaryota</taxon>
        <taxon>Fungi</taxon>
        <taxon>Dikarya</taxon>
        <taxon>Ascomycota</taxon>
        <taxon>Pezizomycotina</taxon>
        <taxon>Leotiomycetes</taxon>
        <taxon>Thelebolales</taxon>
        <taxon>Thelebolaceae</taxon>
        <taxon>Pseudogymnoascus</taxon>
    </lineage>
</organism>
<dbReference type="Proteomes" id="UP000091956">
    <property type="component" value="Unassembled WGS sequence"/>
</dbReference>
<keyword evidence="2" id="KW-0539">Nucleus</keyword>
<dbReference type="AlphaFoldDB" id="A0A1B8GEW4"/>
<dbReference type="GO" id="GO:0000981">
    <property type="term" value="F:DNA-binding transcription factor activity, RNA polymerase II-specific"/>
    <property type="evidence" value="ECO:0007669"/>
    <property type="project" value="InterPro"/>
</dbReference>
<dbReference type="EMBL" id="KV460244">
    <property type="protein sequence ID" value="OBT94376.1"/>
    <property type="molecule type" value="Genomic_DNA"/>
</dbReference>
<dbReference type="GO" id="GO:0005634">
    <property type="term" value="C:nucleus"/>
    <property type="evidence" value="ECO:0007669"/>
    <property type="project" value="UniProtKB-SubCell"/>
</dbReference>
<dbReference type="OrthoDB" id="648861at2759"/>
<gene>
    <name evidence="4" type="ORF">VE01_07730</name>
</gene>
<keyword evidence="5" id="KW-1185">Reference proteome</keyword>
<reference evidence="5" key="2">
    <citation type="journal article" date="2018" name="Nat. Commun.">
        <title>Extreme sensitivity to ultraviolet light in the fungal pathogen causing white-nose syndrome of bats.</title>
        <authorList>
            <person name="Palmer J.M."/>
            <person name="Drees K.P."/>
            <person name="Foster J.T."/>
            <person name="Lindner D.L."/>
        </authorList>
    </citation>
    <scope>NUCLEOTIDE SEQUENCE [LARGE SCALE GENOMIC DNA]</scope>
    <source>
        <strain evidence="5">UAMH 10579</strain>
    </source>
</reference>
<reference evidence="4 5" key="1">
    <citation type="submission" date="2016-03" db="EMBL/GenBank/DDBJ databases">
        <title>Comparative genomics of Pseudogymnoascus destructans, the fungus causing white-nose syndrome of bats.</title>
        <authorList>
            <person name="Palmer J.M."/>
            <person name="Drees K.P."/>
            <person name="Foster J.T."/>
            <person name="Lindner D.L."/>
        </authorList>
    </citation>
    <scope>NUCLEOTIDE SEQUENCE [LARGE SCALE GENOMIC DNA]</scope>
    <source>
        <strain evidence="4 5">UAMH 10579</strain>
    </source>
</reference>
<dbReference type="SUPFAM" id="SSF57701">
    <property type="entry name" value="Zn2/Cys6 DNA-binding domain"/>
    <property type="match status" value="1"/>
</dbReference>
<dbReference type="STRING" id="342668.A0A1B8GEW4"/>
<evidence type="ECO:0000313" key="4">
    <source>
        <dbReference type="EMBL" id="OBT94376.1"/>
    </source>
</evidence>
<dbReference type="GO" id="GO:0008270">
    <property type="term" value="F:zinc ion binding"/>
    <property type="evidence" value="ECO:0007669"/>
    <property type="project" value="InterPro"/>
</dbReference>
<dbReference type="Pfam" id="PF00172">
    <property type="entry name" value="Zn_clus"/>
    <property type="match status" value="1"/>
</dbReference>
<comment type="subcellular location">
    <subcellularLocation>
        <location evidence="1">Nucleus</location>
    </subcellularLocation>
</comment>
<evidence type="ECO:0000313" key="5">
    <source>
        <dbReference type="Proteomes" id="UP000091956"/>
    </source>
</evidence>
<dbReference type="RefSeq" id="XP_018128109.1">
    <property type="nucleotide sequence ID" value="XM_018277163.2"/>
</dbReference>
<dbReference type="PROSITE" id="PS50048">
    <property type="entry name" value="ZN2_CY6_FUNGAL_2"/>
    <property type="match status" value="1"/>
</dbReference>
<dbReference type="CDD" id="cd00067">
    <property type="entry name" value="GAL4"/>
    <property type="match status" value="1"/>
</dbReference>
<sequence length="566" mass="64206">MVQIATGSLLGRNAPRSKTGCGTCLKRKLKCDEQRPKCRRCTSLELDCEWTARTRKPRTVSKAKGDKAQRSIRLIESKEDIPQDDALSRSDSEPSTVQVSANNQVLNWLHDDNSSSTPSMRNFAPSISPSLSVEHIPCANSLLLSPRDRRCFEYFPSCTMVTAYLKPWRWSNLSYIYRYTAANDAIVMRMILATSGSEMHRLKKGGDDSEDIGLHHYNVAVRELSTALGKEHTDDPKQRLERLLAALLFMVDYEVRFGYSRHHLRLHLDGARSLYASYEKSVMDSEGSGTVATVDDEENGGDSHLSLLSSLLLLWISYIDAIGGQGLSSQSLLSQISQSSLPSAKLERLYRRARISGRHCWGEEYPEDAILDDVENYRPLEFLHHGLLMRSRIWQLAIARHAGKDGVETPESLFEELIELGERYQDLILTSRLSGAGQYRRVYATIRSAACVYWADVLFHRITLRKQQTPTKIHRTAVSSIMQIAYTDYNRDKSTLAMKVWGMFMAGIETEDGIHRDWILERLTELGGMHFESKWTSDVMERLIRERKGMGEAGIDLMPLLTLECS</sequence>
<proteinExistence type="predicted"/>
<name>A0A1B8GEW4_9PEZI</name>